<proteinExistence type="predicted"/>
<keyword evidence="2" id="KW-1185">Reference proteome</keyword>
<evidence type="ECO:0000313" key="1">
    <source>
        <dbReference type="EMBL" id="GAL28904.1"/>
    </source>
</evidence>
<comment type="caution">
    <text evidence="1">The sequence shown here is derived from an EMBL/GenBank/DDBJ whole genome shotgun (WGS) entry which is preliminary data.</text>
</comment>
<reference evidence="2" key="1">
    <citation type="submission" date="2014-09" db="EMBL/GenBank/DDBJ databases">
        <title>Vibrio variabilis JCM 19239. (C206) whole genome shotgun sequence.</title>
        <authorList>
            <person name="Sawabe T."/>
            <person name="Meirelles P."/>
            <person name="Nakanishi M."/>
            <person name="Sayaka M."/>
            <person name="Hattori M."/>
            <person name="Ohkuma M."/>
        </authorList>
    </citation>
    <scope>NUCLEOTIDE SEQUENCE [LARGE SCALE GENOMIC DNA]</scope>
    <source>
        <strain evidence="2">JCM 19239</strain>
    </source>
</reference>
<protein>
    <submittedName>
        <fullName evidence="1">Uncharacterized protein</fullName>
    </submittedName>
</protein>
<dbReference type="Proteomes" id="UP000029223">
    <property type="component" value="Unassembled WGS sequence"/>
</dbReference>
<sequence length="251" mass="29278">MSIKEHISKLGRQIELRKAAKQFESKIADNSTILKRLDKVNGELQEQTKRTQLLMRLDRFEGKSLEIAQDVEQSASNAKNYLERYRTLWNEKNYLALQDNCLKDTEEQISKYTDQLKAITKESFEQWCSEQIAKFEVGDVILEQQKTFPDKVKIHDDYVSEQRAFNNLVNSFAWTESELHLLFQKAGQLADLYDQMNHEALPEEVKKFLSGVRSVSTRSTLSLLTPEVLEWLKENQMLDMFVVSQSGYAKR</sequence>
<evidence type="ECO:0000313" key="2">
    <source>
        <dbReference type="Proteomes" id="UP000029223"/>
    </source>
</evidence>
<gene>
    <name evidence="1" type="ORF">JCM19239_2145</name>
</gene>
<accession>A0ABQ0JJG1</accession>
<dbReference type="EMBL" id="BBMS01000052">
    <property type="protein sequence ID" value="GAL28904.1"/>
    <property type="molecule type" value="Genomic_DNA"/>
</dbReference>
<name>A0ABQ0JJG1_9VIBR</name>
<organism evidence="1 2">
    <name type="scientific">Vibrio variabilis</name>
    <dbReference type="NCBI Taxonomy" id="990271"/>
    <lineage>
        <taxon>Bacteria</taxon>
        <taxon>Pseudomonadati</taxon>
        <taxon>Pseudomonadota</taxon>
        <taxon>Gammaproteobacteria</taxon>
        <taxon>Vibrionales</taxon>
        <taxon>Vibrionaceae</taxon>
        <taxon>Vibrio</taxon>
    </lineage>
</organism>